<dbReference type="Proteomes" id="UP001234989">
    <property type="component" value="Chromosome 8"/>
</dbReference>
<evidence type="ECO:0000313" key="2">
    <source>
        <dbReference type="EMBL" id="WMV43098.1"/>
    </source>
</evidence>
<feature type="compositionally biased region" description="Polar residues" evidence="1">
    <location>
        <begin position="245"/>
        <end position="258"/>
    </location>
</feature>
<evidence type="ECO:0000313" key="3">
    <source>
        <dbReference type="Proteomes" id="UP001234989"/>
    </source>
</evidence>
<sequence>MTREERITAMENQKVLNGRVFDPDILTKFGMGNLFDVVSIQGWNHLFESPVSYLHEPEVREFFYKMELLEGGGIATTVKNIETCLDEELLGIILGVPVEGIRTIEGCKPSSDFTKFATKRGNVKNAGLPIKFLKWEYQLLFEFINKVDQPPCHYGIPYGYLLNFVFNHFEVPLGRGVPGTTKQMFTTVTMLECECVEGKARGRSQVADVLEQQTALKQEVTDLTEILTNKEIEISTLKSELQNVVSRGPSTSDGNEQVLQKLKDENETVEGS</sequence>
<evidence type="ECO:0000256" key="1">
    <source>
        <dbReference type="SAM" id="MobiDB-lite"/>
    </source>
</evidence>
<proteinExistence type="predicted"/>
<protein>
    <submittedName>
        <fullName evidence="2">Uncharacterized protein</fullName>
    </submittedName>
</protein>
<reference evidence="2" key="1">
    <citation type="submission" date="2023-08" db="EMBL/GenBank/DDBJ databases">
        <title>A de novo genome assembly of Solanum verrucosum Schlechtendal, a Mexican diploid species geographically isolated from the other diploid A-genome species in potato relatives.</title>
        <authorList>
            <person name="Hosaka K."/>
        </authorList>
    </citation>
    <scope>NUCLEOTIDE SEQUENCE</scope>
    <source>
        <tissue evidence="2">Young leaves</tissue>
    </source>
</reference>
<accession>A0AAF0ZMI5</accession>
<keyword evidence="3" id="KW-1185">Reference proteome</keyword>
<dbReference type="AlphaFoldDB" id="A0AAF0ZMI5"/>
<dbReference type="EMBL" id="CP133619">
    <property type="protein sequence ID" value="WMV43098.1"/>
    <property type="molecule type" value="Genomic_DNA"/>
</dbReference>
<name>A0AAF0ZMI5_SOLVR</name>
<gene>
    <name evidence="2" type="ORF">MTR67_036483</name>
</gene>
<organism evidence="2 3">
    <name type="scientific">Solanum verrucosum</name>
    <dbReference type="NCBI Taxonomy" id="315347"/>
    <lineage>
        <taxon>Eukaryota</taxon>
        <taxon>Viridiplantae</taxon>
        <taxon>Streptophyta</taxon>
        <taxon>Embryophyta</taxon>
        <taxon>Tracheophyta</taxon>
        <taxon>Spermatophyta</taxon>
        <taxon>Magnoliopsida</taxon>
        <taxon>eudicotyledons</taxon>
        <taxon>Gunneridae</taxon>
        <taxon>Pentapetalae</taxon>
        <taxon>asterids</taxon>
        <taxon>lamiids</taxon>
        <taxon>Solanales</taxon>
        <taxon>Solanaceae</taxon>
        <taxon>Solanoideae</taxon>
        <taxon>Solaneae</taxon>
        <taxon>Solanum</taxon>
    </lineage>
</organism>
<feature type="region of interest" description="Disordered" evidence="1">
    <location>
        <begin position="245"/>
        <end position="272"/>
    </location>
</feature>